<gene>
    <name evidence="1" type="ORF">NBZ79_01895</name>
</gene>
<dbReference type="RefSeq" id="WP_251934916.1">
    <property type="nucleotide sequence ID" value="NZ_CP098747.1"/>
</dbReference>
<reference evidence="1" key="1">
    <citation type="submission" date="2022-06" db="EMBL/GenBank/DDBJ databases">
        <title>Sneathiella actinostolidae sp. nov., isolated from a sea anemonein the Western Pacific Ocean.</title>
        <authorList>
            <person name="Wei M.J."/>
        </authorList>
    </citation>
    <scope>NUCLEOTIDE SEQUENCE</scope>
    <source>
        <strain evidence="1">PHK-P5</strain>
    </source>
</reference>
<dbReference type="Proteomes" id="UP001056291">
    <property type="component" value="Chromosome"/>
</dbReference>
<proteinExistence type="predicted"/>
<evidence type="ECO:0000313" key="2">
    <source>
        <dbReference type="Proteomes" id="UP001056291"/>
    </source>
</evidence>
<name>A0ABY4W3F7_9PROT</name>
<protein>
    <recommendedName>
        <fullName evidence="3">Chemotaxis protein CheZ</fullName>
    </recommendedName>
</protein>
<dbReference type="EMBL" id="CP098747">
    <property type="protein sequence ID" value="USG61725.1"/>
    <property type="molecule type" value="Genomic_DNA"/>
</dbReference>
<evidence type="ECO:0008006" key="3">
    <source>
        <dbReference type="Google" id="ProtNLM"/>
    </source>
</evidence>
<sequence length="183" mass="20203">MDEVLSTLEEYQARAQGTNVNAVTLLATDYLNHFNEALMLAELVVDMPDMLADFVDWKPKSYVDHFIESGIADRNLAIEAYEYSPSEFKVELNSTIAQLDTEILSLQIVLGDFVLRNELAENSDSIDKSCLSLRNLIDRAGSIINGQSAGDEARVSLMPQSAPACSQHEDDILEQGDIDALFG</sequence>
<keyword evidence="2" id="KW-1185">Reference proteome</keyword>
<accession>A0ABY4W3F7</accession>
<organism evidence="1 2">
    <name type="scientific">Sneathiella marina</name>
    <dbReference type="NCBI Taxonomy" id="2950108"/>
    <lineage>
        <taxon>Bacteria</taxon>
        <taxon>Pseudomonadati</taxon>
        <taxon>Pseudomonadota</taxon>
        <taxon>Alphaproteobacteria</taxon>
        <taxon>Sneathiellales</taxon>
        <taxon>Sneathiellaceae</taxon>
        <taxon>Sneathiella</taxon>
    </lineage>
</organism>
<evidence type="ECO:0000313" key="1">
    <source>
        <dbReference type="EMBL" id="USG61725.1"/>
    </source>
</evidence>